<feature type="region of interest" description="Disordered" evidence="1">
    <location>
        <begin position="300"/>
        <end position="336"/>
    </location>
</feature>
<sequence length="631" mass="68642">MDNKPSAPTAANGAATVAANAPAGAPGVTGGTGATGTPPSATASVLERWQQDWPRALTLWSRYTRLQMPQLCESRVEAAEEGLQGSFAMIRLKDQRIVIDLDAIVNLGLADYGVEILAHEIGHHVLIPGNMTDQLRLLARIRAGLPTLERQAPMVANLYADLLINDRLQRQEDLRLADVYRRLAGERTPGATEVASRVWDLYLRIYEQLWKRPHGDLGAGPRETGIDADAWLGARLVRVYASDWLSGAGGFAALLLPYLVEDAERADQAVQQLMDTLSAGEGCEPYGGLDITGDAAAARHPSLDPAVTGDDSAREGHGDDTLPTDAGNSDAQTGQCREPFDYGELLRAAGLKIDDHEAAVRYYRERALPHLVPFPKRSRPGRTEPLLEGLDPWEIGDAVDLIDPLQSVLVSPRVIPGVTTVQRHYGEDPSPVPVQSPIDLDLYVDSSGSMPNPQVQVSYPSLAGAVIALSALRAGAKVQVTLWSGKQQVMHTDGFVRDEAAILRILTGFYGGGTAFPIHRLRDTYLTGRPRERLAHVLMISDDGISTMFDQDERGNSGWDISAKALMAAGGGGSMALQLPQGWEQETSGWQAKALDWIRRAQREQGWEVQAIRDLEDLMAFARRFAKKHYG</sequence>
<comment type="caution">
    <text evidence="2">The sequence shown here is derived from an EMBL/GenBank/DDBJ whole genome shotgun (WGS) entry which is preliminary data.</text>
</comment>
<dbReference type="RefSeq" id="WP_246410512.1">
    <property type="nucleotide sequence ID" value="NZ_JACHXO010000011.1"/>
</dbReference>
<reference evidence="2 3" key="1">
    <citation type="submission" date="2020-08" db="EMBL/GenBank/DDBJ databases">
        <title>Genomic Encyclopedia of Type Strains, Phase III (KMG-III): the genomes of soil and plant-associated and newly described type strains.</title>
        <authorList>
            <person name="Whitman W."/>
        </authorList>
    </citation>
    <scope>NUCLEOTIDE SEQUENCE [LARGE SCALE GENOMIC DNA]</scope>
    <source>
        <strain evidence="2 3">CECT 7247</strain>
    </source>
</reference>
<keyword evidence="3" id="KW-1185">Reference proteome</keyword>
<dbReference type="EMBL" id="JACHXO010000011">
    <property type="protein sequence ID" value="MBB3197299.1"/>
    <property type="molecule type" value="Genomic_DNA"/>
</dbReference>
<feature type="compositionally biased region" description="Basic and acidic residues" evidence="1">
    <location>
        <begin position="311"/>
        <end position="320"/>
    </location>
</feature>
<proteinExistence type="predicted"/>
<gene>
    <name evidence="2" type="ORF">FHS28_004726</name>
</gene>
<protein>
    <recommendedName>
        <fullName evidence="4">VWA domain-containing protein</fullName>
    </recommendedName>
</protein>
<feature type="region of interest" description="Disordered" evidence="1">
    <location>
        <begin position="21"/>
        <end position="41"/>
    </location>
</feature>
<feature type="compositionally biased region" description="Polar residues" evidence="1">
    <location>
        <begin position="326"/>
        <end position="335"/>
    </location>
</feature>
<evidence type="ECO:0000313" key="2">
    <source>
        <dbReference type="EMBL" id="MBB3197299.1"/>
    </source>
</evidence>
<name>A0ABR6GYV5_9BURK</name>
<evidence type="ECO:0008006" key="4">
    <source>
        <dbReference type="Google" id="ProtNLM"/>
    </source>
</evidence>
<accession>A0ABR6GYV5</accession>
<evidence type="ECO:0000313" key="3">
    <source>
        <dbReference type="Proteomes" id="UP000574369"/>
    </source>
</evidence>
<dbReference type="Proteomes" id="UP000574369">
    <property type="component" value="Unassembled WGS sequence"/>
</dbReference>
<evidence type="ECO:0000256" key="1">
    <source>
        <dbReference type="SAM" id="MobiDB-lite"/>
    </source>
</evidence>
<organism evidence="2 3">
    <name type="scientific">Roseateles terrae</name>
    <dbReference type="NCBI Taxonomy" id="431060"/>
    <lineage>
        <taxon>Bacteria</taxon>
        <taxon>Pseudomonadati</taxon>
        <taxon>Pseudomonadota</taxon>
        <taxon>Betaproteobacteria</taxon>
        <taxon>Burkholderiales</taxon>
        <taxon>Sphaerotilaceae</taxon>
        <taxon>Roseateles</taxon>
    </lineage>
</organism>